<sequence>MNRFNLSNDNFFSNRFKNIYTNINNMDKNFGNSVFGNNGISPDLGLPNILDFGLDVNTIRPLTQSPSLPKNLNFNHPITKSNTNTNTTPNKYSDMNSKLPQFAEQRKNIKLSEKKCGIKDLVEQSKFARPFSYLKQQEEDTKQNSKKKTEIPVNKIETIQPQGKDEIQHSIRKEVEMEQFIGKETEIPITKNVIPVYKEDVVVVEQKSEPSEPEKENLDTCPIANDKMQYIIDNEILSVSKSFTELDIKKIDNKNHDNNIVDMNSRQIQKMNEIVEEMVSPATNNPEPVVDMCSTQNAPNAQNAPNVPFVPLLVNNSVADNKTPDSKNENSEWTPLTIDLIGISLKVVGDLPINAKLKIVNNCYLAEDNSYIGSISRYSSGQSRDKIISFLDHLFSETERNIWEILGDIRTGKNVNKNISILQGTVSKIHIFVHRYEYMRNVYKTDSGAFARLGIIRDKFHTFLNTLFRDVTLPEKDRNSI</sequence>
<proteinExistence type="predicted"/>
<protein>
    <submittedName>
        <fullName evidence="2">Uncharacterized protein</fullName>
    </submittedName>
</protein>
<evidence type="ECO:0000313" key="2">
    <source>
        <dbReference type="EMBL" id="AYV85435.1"/>
    </source>
</evidence>
<feature type="region of interest" description="Disordered" evidence="1">
    <location>
        <begin position="67"/>
        <end position="92"/>
    </location>
</feature>
<organism evidence="2">
    <name type="scientific">Satyrvirus sp</name>
    <dbReference type="NCBI Taxonomy" id="2487771"/>
    <lineage>
        <taxon>Viruses</taxon>
        <taxon>Varidnaviria</taxon>
        <taxon>Bamfordvirae</taxon>
        <taxon>Nucleocytoviricota</taxon>
        <taxon>Megaviricetes</taxon>
        <taxon>Imitervirales</taxon>
        <taxon>Mimiviridae</taxon>
        <taxon>Megamimivirinae</taxon>
    </lineage>
</organism>
<accession>A0A3G5ADY8</accession>
<name>A0A3G5ADY8_9VIRU</name>
<reference evidence="2" key="1">
    <citation type="submission" date="2018-10" db="EMBL/GenBank/DDBJ databases">
        <title>Hidden diversity of soil giant viruses.</title>
        <authorList>
            <person name="Schulz F."/>
            <person name="Alteio L."/>
            <person name="Goudeau D."/>
            <person name="Ryan E.M."/>
            <person name="Malmstrom R.R."/>
            <person name="Blanchard J."/>
            <person name="Woyke T."/>
        </authorList>
    </citation>
    <scope>NUCLEOTIDE SEQUENCE</scope>
    <source>
        <strain evidence="2">SAV1</strain>
    </source>
</reference>
<evidence type="ECO:0000256" key="1">
    <source>
        <dbReference type="SAM" id="MobiDB-lite"/>
    </source>
</evidence>
<feature type="compositionally biased region" description="Polar residues" evidence="1">
    <location>
        <begin position="67"/>
        <end position="81"/>
    </location>
</feature>
<gene>
    <name evidence="2" type="ORF">Satyrvirus16_11</name>
</gene>
<dbReference type="EMBL" id="MK072452">
    <property type="protein sequence ID" value="AYV85435.1"/>
    <property type="molecule type" value="Genomic_DNA"/>
</dbReference>